<evidence type="ECO:0000313" key="1">
    <source>
        <dbReference type="EMBL" id="PHN08685.1"/>
    </source>
</evidence>
<dbReference type="Proteomes" id="UP000223913">
    <property type="component" value="Unassembled WGS sequence"/>
</dbReference>
<protein>
    <submittedName>
        <fullName evidence="1">Uncharacterized protein</fullName>
    </submittedName>
</protein>
<reference evidence="1 2" key="1">
    <citation type="submission" date="2017-10" db="EMBL/GenBank/DDBJ databases">
        <title>The draft genome sequence of Lewinella nigricans NBRC 102662.</title>
        <authorList>
            <person name="Wang K."/>
        </authorList>
    </citation>
    <scope>NUCLEOTIDE SEQUENCE [LARGE SCALE GENOMIC DNA]</scope>
    <source>
        <strain evidence="1 2">NBRC 102662</strain>
    </source>
</reference>
<accession>A0A2D0NJJ9</accession>
<dbReference type="EMBL" id="PDUD01000001">
    <property type="protein sequence ID" value="PHN08685.1"/>
    <property type="molecule type" value="Genomic_DNA"/>
</dbReference>
<dbReference type="RefSeq" id="WP_099148275.1">
    <property type="nucleotide sequence ID" value="NZ_PDUD01000001.1"/>
</dbReference>
<comment type="caution">
    <text evidence="1">The sequence shown here is derived from an EMBL/GenBank/DDBJ whole genome shotgun (WGS) entry which is preliminary data.</text>
</comment>
<gene>
    <name evidence="1" type="ORF">CRP01_01880</name>
</gene>
<keyword evidence="2" id="KW-1185">Reference proteome</keyword>
<name>A0A2D0NJJ9_FLAN2</name>
<dbReference type="AlphaFoldDB" id="A0A2D0NJJ9"/>
<organism evidence="1 2">
    <name type="scientific">Flavilitoribacter nigricans (strain ATCC 23147 / DSM 23189 / NBRC 102662 / NCIMB 1420 / SS-2)</name>
    <name type="common">Lewinella nigricans</name>
    <dbReference type="NCBI Taxonomy" id="1122177"/>
    <lineage>
        <taxon>Bacteria</taxon>
        <taxon>Pseudomonadati</taxon>
        <taxon>Bacteroidota</taxon>
        <taxon>Saprospiria</taxon>
        <taxon>Saprospirales</taxon>
        <taxon>Lewinellaceae</taxon>
        <taxon>Flavilitoribacter</taxon>
    </lineage>
</organism>
<sequence length="222" mass="25697">MTEKKYTLKPKDVRFLKAVDQIIAKHQRFLGARGSESILSTTVFGKRNVISRIRASERGVTQKQIEQFASHFDLDFNFFYVEKYPLQHLNVKWTGEEEFSLHKHKPFIQAKGDHSGNIYNSQVYVYLEEAKKIVKSTPPRIRKEYSHALDVIGKEALGLEEQLKQERLRSKIKEKVYADQILQLQQQLIEARNKEIKIMEDYITVSKNGQAKNSDILSGGGN</sequence>
<evidence type="ECO:0000313" key="2">
    <source>
        <dbReference type="Proteomes" id="UP000223913"/>
    </source>
</evidence>
<proteinExistence type="predicted"/>